<dbReference type="Proteomes" id="UP000265560">
    <property type="component" value="Chromosome"/>
</dbReference>
<accession>A0A385YXN0</accession>
<name>A0A385YXN0_9PSED</name>
<protein>
    <submittedName>
        <fullName evidence="1">Uncharacterized protein</fullName>
    </submittedName>
</protein>
<evidence type="ECO:0000313" key="1">
    <source>
        <dbReference type="EMBL" id="AYC31466.1"/>
    </source>
</evidence>
<dbReference type="AlphaFoldDB" id="A0A385YXN0"/>
<proteinExistence type="predicted"/>
<sequence length="60" mass="6573">MPIALKGMAQLMLQAERVAIAQNLQHAHSIGTTRKAVCLSTGFVVDMLDQAHVDQHIVTY</sequence>
<keyword evidence="2" id="KW-1185">Reference proteome</keyword>
<evidence type="ECO:0000313" key="2">
    <source>
        <dbReference type="Proteomes" id="UP000265560"/>
    </source>
</evidence>
<organism evidence="1 2">
    <name type="scientific">Pseudomonas cavernae</name>
    <dbReference type="NCBI Taxonomy" id="2320867"/>
    <lineage>
        <taxon>Bacteria</taxon>
        <taxon>Pseudomonadati</taxon>
        <taxon>Pseudomonadota</taxon>
        <taxon>Gammaproteobacteria</taxon>
        <taxon>Pseudomonadales</taxon>
        <taxon>Pseudomonadaceae</taxon>
        <taxon>Pseudomonas</taxon>
    </lineage>
</organism>
<dbReference type="EMBL" id="CP032419">
    <property type="protein sequence ID" value="AYC31466.1"/>
    <property type="molecule type" value="Genomic_DNA"/>
</dbReference>
<reference evidence="2" key="1">
    <citation type="submission" date="2018-09" db="EMBL/GenBank/DDBJ databases">
        <authorList>
            <person name="Zhu H."/>
        </authorList>
    </citation>
    <scope>NUCLEOTIDE SEQUENCE [LARGE SCALE GENOMIC DNA]</scope>
    <source>
        <strain evidence="2">K2W31S-8</strain>
    </source>
</reference>
<dbReference type="KEGG" id="pcav:D3880_03245"/>
<gene>
    <name evidence="1" type="ORF">D3880_03245</name>
</gene>